<evidence type="ECO:0000313" key="2">
    <source>
        <dbReference type="EMBL" id="HIX61249.1"/>
    </source>
</evidence>
<dbReference type="EMBL" id="DXFC01000096">
    <property type="protein sequence ID" value="HIX61249.1"/>
    <property type="molecule type" value="Genomic_DNA"/>
</dbReference>
<keyword evidence="1" id="KW-0812">Transmembrane</keyword>
<organism evidence="2 3">
    <name type="scientific">Candidatus Halomonas stercoripullorum</name>
    <dbReference type="NCBI Taxonomy" id="2838617"/>
    <lineage>
        <taxon>Bacteria</taxon>
        <taxon>Pseudomonadati</taxon>
        <taxon>Pseudomonadota</taxon>
        <taxon>Gammaproteobacteria</taxon>
        <taxon>Oceanospirillales</taxon>
        <taxon>Halomonadaceae</taxon>
        <taxon>Halomonas</taxon>
    </lineage>
</organism>
<feature type="transmembrane region" description="Helical" evidence="1">
    <location>
        <begin position="24"/>
        <end position="43"/>
    </location>
</feature>
<evidence type="ECO:0000313" key="3">
    <source>
        <dbReference type="Proteomes" id="UP000824248"/>
    </source>
</evidence>
<name>A0A9D1WLQ7_9GAMM</name>
<proteinExistence type="predicted"/>
<dbReference type="Proteomes" id="UP000824248">
    <property type="component" value="Unassembled WGS sequence"/>
</dbReference>
<sequence>MSVRPKAHTTGPKPPFWRDRAKRALIFQALLIVAVAVFLLIIIGNTQANLSARGITTGFGFLTN</sequence>
<reference evidence="2" key="2">
    <citation type="submission" date="2021-04" db="EMBL/GenBank/DDBJ databases">
        <authorList>
            <person name="Gilroy R."/>
        </authorList>
    </citation>
    <scope>NUCLEOTIDE SEQUENCE</scope>
    <source>
        <strain evidence="2">1193</strain>
    </source>
</reference>
<feature type="non-terminal residue" evidence="2">
    <location>
        <position position="64"/>
    </location>
</feature>
<accession>A0A9D1WLQ7</accession>
<keyword evidence="1" id="KW-0472">Membrane</keyword>
<protein>
    <submittedName>
        <fullName evidence="2">Amino acid ABC transporter permease</fullName>
    </submittedName>
</protein>
<dbReference type="AlphaFoldDB" id="A0A9D1WLQ7"/>
<evidence type="ECO:0000256" key="1">
    <source>
        <dbReference type="SAM" id="Phobius"/>
    </source>
</evidence>
<keyword evidence="1" id="KW-1133">Transmembrane helix</keyword>
<gene>
    <name evidence="2" type="ORF">H9854_03305</name>
</gene>
<comment type="caution">
    <text evidence="2">The sequence shown here is derived from an EMBL/GenBank/DDBJ whole genome shotgun (WGS) entry which is preliminary data.</text>
</comment>
<reference evidence="2" key="1">
    <citation type="journal article" date="2021" name="PeerJ">
        <title>Extensive microbial diversity within the chicken gut microbiome revealed by metagenomics and culture.</title>
        <authorList>
            <person name="Gilroy R."/>
            <person name="Ravi A."/>
            <person name="Getino M."/>
            <person name="Pursley I."/>
            <person name="Horton D.L."/>
            <person name="Alikhan N.F."/>
            <person name="Baker D."/>
            <person name="Gharbi K."/>
            <person name="Hall N."/>
            <person name="Watson M."/>
            <person name="Adriaenssens E.M."/>
            <person name="Foster-Nyarko E."/>
            <person name="Jarju S."/>
            <person name="Secka A."/>
            <person name="Antonio M."/>
            <person name="Oren A."/>
            <person name="Chaudhuri R.R."/>
            <person name="La Ragione R."/>
            <person name="Hildebrand F."/>
            <person name="Pallen M.J."/>
        </authorList>
    </citation>
    <scope>NUCLEOTIDE SEQUENCE</scope>
    <source>
        <strain evidence="2">1193</strain>
    </source>
</reference>